<evidence type="ECO:0000313" key="2">
    <source>
        <dbReference type="WBParaSite" id="nRc.2.0.1.t06661-RA"/>
    </source>
</evidence>
<dbReference type="WBParaSite" id="nRc.2.0.1.t06661-RA">
    <property type="protein sequence ID" value="nRc.2.0.1.t06661-RA"/>
    <property type="gene ID" value="nRc.2.0.1.g06661"/>
</dbReference>
<organism evidence="1 2">
    <name type="scientific">Romanomermis culicivorax</name>
    <name type="common">Nematode worm</name>
    <dbReference type="NCBI Taxonomy" id="13658"/>
    <lineage>
        <taxon>Eukaryota</taxon>
        <taxon>Metazoa</taxon>
        <taxon>Ecdysozoa</taxon>
        <taxon>Nematoda</taxon>
        <taxon>Enoplea</taxon>
        <taxon>Dorylaimia</taxon>
        <taxon>Mermithida</taxon>
        <taxon>Mermithoidea</taxon>
        <taxon>Mermithidae</taxon>
        <taxon>Romanomermis</taxon>
    </lineage>
</organism>
<reference evidence="2" key="1">
    <citation type="submission" date="2022-11" db="UniProtKB">
        <authorList>
            <consortium name="WormBaseParasite"/>
        </authorList>
    </citation>
    <scope>IDENTIFICATION</scope>
</reference>
<name>A0A915HZH3_ROMCU</name>
<proteinExistence type="predicted"/>
<sequence>MAISTEFNMGNFDFGVFNSLQATLVRMKLDCTPVSINALNSSPHIVTETNLLVVEDILSDLV</sequence>
<evidence type="ECO:0000313" key="1">
    <source>
        <dbReference type="Proteomes" id="UP000887565"/>
    </source>
</evidence>
<dbReference type="AlphaFoldDB" id="A0A915HZH3"/>
<dbReference type="Proteomes" id="UP000887565">
    <property type="component" value="Unplaced"/>
</dbReference>
<keyword evidence="1" id="KW-1185">Reference proteome</keyword>
<protein>
    <submittedName>
        <fullName evidence="2">Uncharacterized protein</fullName>
    </submittedName>
</protein>
<accession>A0A915HZH3</accession>